<accession>A0A3N4JGP8</accession>
<dbReference type="SUPFAM" id="SSF46689">
    <property type="entry name" value="Homeodomain-like"/>
    <property type="match status" value="1"/>
</dbReference>
<protein>
    <recommendedName>
        <fullName evidence="4">Transposase Tc1-like domain-containing protein</fullName>
    </recommendedName>
</protein>
<reference evidence="2 3" key="1">
    <citation type="journal article" date="2018" name="Nat. Ecol. Evol.">
        <title>Pezizomycetes genomes reveal the molecular basis of ectomycorrhizal truffle lifestyle.</title>
        <authorList>
            <person name="Murat C."/>
            <person name="Payen T."/>
            <person name="Noel B."/>
            <person name="Kuo A."/>
            <person name="Morin E."/>
            <person name="Chen J."/>
            <person name="Kohler A."/>
            <person name="Krizsan K."/>
            <person name="Balestrini R."/>
            <person name="Da Silva C."/>
            <person name="Montanini B."/>
            <person name="Hainaut M."/>
            <person name="Levati E."/>
            <person name="Barry K.W."/>
            <person name="Belfiori B."/>
            <person name="Cichocki N."/>
            <person name="Clum A."/>
            <person name="Dockter R.B."/>
            <person name="Fauchery L."/>
            <person name="Guy J."/>
            <person name="Iotti M."/>
            <person name="Le Tacon F."/>
            <person name="Lindquist E.A."/>
            <person name="Lipzen A."/>
            <person name="Malagnac F."/>
            <person name="Mello A."/>
            <person name="Molinier V."/>
            <person name="Miyauchi S."/>
            <person name="Poulain J."/>
            <person name="Riccioni C."/>
            <person name="Rubini A."/>
            <person name="Sitrit Y."/>
            <person name="Splivallo R."/>
            <person name="Traeger S."/>
            <person name="Wang M."/>
            <person name="Zifcakova L."/>
            <person name="Wipf D."/>
            <person name="Zambonelli A."/>
            <person name="Paolocci F."/>
            <person name="Nowrousian M."/>
            <person name="Ottonello S."/>
            <person name="Baldrian P."/>
            <person name="Spatafora J.W."/>
            <person name="Henrissat B."/>
            <person name="Nagy L.G."/>
            <person name="Aury J.M."/>
            <person name="Wincker P."/>
            <person name="Grigoriev I.V."/>
            <person name="Bonfante P."/>
            <person name="Martin F.M."/>
        </authorList>
    </citation>
    <scope>NUCLEOTIDE SEQUENCE [LARGE SCALE GENOMIC DNA]</scope>
    <source>
        <strain evidence="2 3">120613-1</strain>
    </source>
</reference>
<keyword evidence="3" id="KW-1185">Reference proteome</keyword>
<evidence type="ECO:0000313" key="2">
    <source>
        <dbReference type="EMBL" id="RPA97445.1"/>
    </source>
</evidence>
<organism evidence="2 3">
    <name type="scientific">Choiromyces venosus 120613-1</name>
    <dbReference type="NCBI Taxonomy" id="1336337"/>
    <lineage>
        <taxon>Eukaryota</taxon>
        <taxon>Fungi</taxon>
        <taxon>Dikarya</taxon>
        <taxon>Ascomycota</taxon>
        <taxon>Pezizomycotina</taxon>
        <taxon>Pezizomycetes</taxon>
        <taxon>Pezizales</taxon>
        <taxon>Tuberaceae</taxon>
        <taxon>Choiromyces</taxon>
    </lineage>
</organism>
<feature type="compositionally biased region" description="Low complexity" evidence="1">
    <location>
        <begin position="15"/>
        <end position="24"/>
    </location>
</feature>
<evidence type="ECO:0000313" key="3">
    <source>
        <dbReference type="Proteomes" id="UP000276215"/>
    </source>
</evidence>
<proteinExistence type="predicted"/>
<evidence type="ECO:0000256" key="1">
    <source>
        <dbReference type="SAM" id="MobiDB-lite"/>
    </source>
</evidence>
<dbReference type="InterPro" id="IPR009057">
    <property type="entry name" value="Homeodomain-like_sf"/>
</dbReference>
<feature type="region of interest" description="Disordered" evidence="1">
    <location>
        <begin position="1"/>
        <end position="24"/>
    </location>
</feature>
<dbReference type="OrthoDB" id="2429547at2759"/>
<dbReference type="STRING" id="1336337.A0A3N4JGP8"/>
<name>A0A3N4JGP8_9PEZI</name>
<gene>
    <name evidence="2" type="ORF">L873DRAFT_1844801</name>
</gene>
<dbReference type="EMBL" id="ML120404">
    <property type="protein sequence ID" value="RPA97445.1"/>
    <property type="molecule type" value="Genomic_DNA"/>
</dbReference>
<dbReference type="AlphaFoldDB" id="A0A3N4JGP8"/>
<evidence type="ECO:0008006" key="4">
    <source>
        <dbReference type="Google" id="ProtNLM"/>
    </source>
</evidence>
<dbReference type="Proteomes" id="UP000276215">
    <property type="component" value="Unassembled WGS sequence"/>
</dbReference>
<sequence>MTMEDHWKSLPQSHTTTSTRMTPTRYETNQDIALLSNLGPGYKRIAKYENMPVSTIQGVVKQYRMQGSIQDVVHSRRTSKQTTKLKQQIKAKIEQNLWASLREITESLRDLNVGQTTVSKVARNLGFKLRVP</sequence>